<comment type="caution">
    <text evidence="1">The sequence shown here is derived from an EMBL/GenBank/DDBJ whole genome shotgun (WGS) entry which is preliminary data.</text>
</comment>
<sequence>MTAQDAGFPEVKYASFPANSVLPGEAEEDFSQNIDTLVIIQISRQVLEDYLSTSMPA</sequence>
<dbReference type="EMBL" id="JAIWYP010000011">
    <property type="protein sequence ID" value="KAH3736636.1"/>
    <property type="molecule type" value="Genomic_DNA"/>
</dbReference>
<evidence type="ECO:0000313" key="1">
    <source>
        <dbReference type="EMBL" id="KAH3736636.1"/>
    </source>
</evidence>
<reference evidence="1" key="2">
    <citation type="submission" date="2020-11" db="EMBL/GenBank/DDBJ databases">
        <authorList>
            <person name="McCartney M.A."/>
            <person name="Auch B."/>
            <person name="Kono T."/>
            <person name="Mallez S."/>
            <person name="Becker A."/>
            <person name="Gohl D.M."/>
            <person name="Silverstein K.A.T."/>
            <person name="Koren S."/>
            <person name="Bechman K.B."/>
            <person name="Herman A."/>
            <person name="Abrahante J.E."/>
            <person name="Garbe J."/>
        </authorList>
    </citation>
    <scope>NUCLEOTIDE SEQUENCE</scope>
    <source>
        <strain evidence="1">Duluth1</strain>
        <tissue evidence="1">Whole animal</tissue>
    </source>
</reference>
<name>A0A9D4D007_DREPO</name>
<organism evidence="1 2">
    <name type="scientific">Dreissena polymorpha</name>
    <name type="common">Zebra mussel</name>
    <name type="synonym">Mytilus polymorpha</name>
    <dbReference type="NCBI Taxonomy" id="45954"/>
    <lineage>
        <taxon>Eukaryota</taxon>
        <taxon>Metazoa</taxon>
        <taxon>Spiralia</taxon>
        <taxon>Lophotrochozoa</taxon>
        <taxon>Mollusca</taxon>
        <taxon>Bivalvia</taxon>
        <taxon>Autobranchia</taxon>
        <taxon>Heteroconchia</taxon>
        <taxon>Euheterodonta</taxon>
        <taxon>Imparidentia</taxon>
        <taxon>Neoheterodontei</taxon>
        <taxon>Myida</taxon>
        <taxon>Dreissenoidea</taxon>
        <taxon>Dreissenidae</taxon>
        <taxon>Dreissena</taxon>
    </lineage>
</organism>
<protein>
    <submittedName>
        <fullName evidence="1">Uncharacterized protein</fullName>
    </submittedName>
</protein>
<dbReference type="AlphaFoldDB" id="A0A9D4D007"/>
<keyword evidence="2" id="KW-1185">Reference proteome</keyword>
<dbReference type="Proteomes" id="UP000828390">
    <property type="component" value="Unassembled WGS sequence"/>
</dbReference>
<proteinExistence type="predicted"/>
<evidence type="ECO:0000313" key="2">
    <source>
        <dbReference type="Proteomes" id="UP000828390"/>
    </source>
</evidence>
<accession>A0A9D4D007</accession>
<reference evidence="1" key="1">
    <citation type="journal article" date="2019" name="bioRxiv">
        <title>The Genome of the Zebra Mussel, Dreissena polymorpha: A Resource for Invasive Species Research.</title>
        <authorList>
            <person name="McCartney M.A."/>
            <person name="Auch B."/>
            <person name="Kono T."/>
            <person name="Mallez S."/>
            <person name="Zhang Y."/>
            <person name="Obille A."/>
            <person name="Becker A."/>
            <person name="Abrahante J.E."/>
            <person name="Garbe J."/>
            <person name="Badalamenti J.P."/>
            <person name="Herman A."/>
            <person name="Mangelson H."/>
            <person name="Liachko I."/>
            <person name="Sullivan S."/>
            <person name="Sone E.D."/>
            <person name="Koren S."/>
            <person name="Silverstein K.A.T."/>
            <person name="Beckman K.B."/>
            <person name="Gohl D.M."/>
        </authorList>
    </citation>
    <scope>NUCLEOTIDE SEQUENCE</scope>
    <source>
        <strain evidence="1">Duluth1</strain>
        <tissue evidence="1">Whole animal</tissue>
    </source>
</reference>
<gene>
    <name evidence="1" type="ORF">DPMN_043208</name>
</gene>